<dbReference type="InterPro" id="IPR001647">
    <property type="entry name" value="HTH_TetR"/>
</dbReference>
<dbReference type="PANTHER" id="PTHR30055:SF234">
    <property type="entry name" value="HTH-TYPE TRANSCRIPTIONAL REGULATOR BETI"/>
    <property type="match status" value="1"/>
</dbReference>
<reference evidence="6 7" key="1">
    <citation type="submission" date="2020-04" db="EMBL/GenBank/DDBJ databases">
        <authorList>
            <person name="Klaysubun C."/>
            <person name="Duangmal K."/>
            <person name="Lipun K."/>
        </authorList>
    </citation>
    <scope>NUCLEOTIDE SEQUENCE [LARGE SCALE GENOMIC DNA]</scope>
    <source>
        <strain evidence="6 7">K10HN5</strain>
    </source>
</reference>
<gene>
    <name evidence="6" type="ORF">HF526_29740</name>
</gene>
<evidence type="ECO:0000256" key="4">
    <source>
        <dbReference type="PROSITE-ProRule" id="PRU00335"/>
    </source>
</evidence>
<evidence type="ECO:0000313" key="6">
    <source>
        <dbReference type="EMBL" id="NMI01445.1"/>
    </source>
</evidence>
<evidence type="ECO:0000259" key="5">
    <source>
        <dbReference type="PROSITE" id="PS50977"/>
    </source>
</evidence>
<dbReference type="InterPro" id="IPR041490">
    <property type="entry name" value="KstR2_TetR_C"/>
</dbReference>
<dbReference type="SUPFAM" id="SSF48498">
    <property type="entry name" value="Tetracyclin repressor-like, C-terminal domain"/>
    <property type="match status" value="1"/>
</dbReference>
<dbReference type="SUPFAM" id="SSF46689">
    <property type="entry name" value="Homeodomain-like"/>
    <property type="match status" value="1"/>
</dbReference>
<evidence type="ECO:0000256" key="1">
    <source>
        <dbReference type="ARBA" id="ARBA00023015"/>
    </source>
</evidence>
<evidence type="ECO:0000256" key="2">
    <source>
        <dbReference type="ARBA" id="ARBA00023125"/>
    </source>
</evidence>
<dbReference type="PRINTS" id="PR00455">
    <property type="entry name" value="HTHTETR"/>
</dbReference>
<dbReference type="Gene3D" id="1.10.10.60">
    <property type="entry name" value="Homeodomain-like"/>
    <property type="match status" value="1"/>
</dbReference>
<accession>A0ABX1SKE3</accession>
<protein>
    <submittedName>
        <fullName evidence="6">TetR/AcrR family transcriptional regulator</fullName>
    </submittedName>
</protein>
<dbReference type="PANTHER" id="PTHR30055">
    <property type="entry name" value="HTH-TYPE TRANSCRIPTIONAL REGULATOR RUTR"/>
    <property type="match status" value="1"/>
</dbReference>
<dbReference type="Proteomes" id="UP000820669">
    <property type="component" value="Unassembled WGS sequence"/>
</dbReference>
<dbReference type="EMBL" id="JAAXLA010000085">
    <property type="protein sequence ID" value="NMI01445.1"/>
    <property type="molecule type" value="Genomic_DNA"/>
</dbReference>
<dbReference type="InterPro" id="IPR036271">
    <property type="entry name" value="Tet_transcr_reg_TetR-rel_C_sf"/>
</dbReference>
<sequence>MREITRMTDTTSTRADAQRRRVLAASVEIFGRQGYRATSMNEIAAGVGLSKPTLYHYFRNKEELLVRIYSDVLDESLRMARETIDAAATPFDGLRDLLVFRVVYTCENRELLKICFEEEDELGPDLAEELLVRRRAFEDLFTATLEQHLAGHPDLHLAMTPKVFVNMCLGAVNWTYKWYRPSGPRTPAELGREMADALLAVITPESGTGASAPA</sequence>
<comment type="caution">
    <text evidence="6">The sequence shown here is derived from an EMBL/GenBank/DDBJ whole genome shotgun (WGS) entry which is preliminary data.</text>
</comment>
<dbReference type="InterPro" id="IPR050109">
    <property type="entry name" value="HTH-type_TetR-like_transc_reg"/>
</dbReference>
<keyword evidence="1" id="KW-0805">Transcription regulation</keyword>
<name>A0ABX1SKE3_9PSEU</name>
<dbReference type="PROSITE" id="PS01081">
    <property type="entry name" value="HTH_TETR_1"/>
    <property type="match status" value="1"/>
</dbReference>
<keyword evidence="2 4" id="KW-0238">DNA-binding</keyword>
<dbReference type="Pfam" id="PF00440">
    <property type="entry name" value="TetR_N"/>
    <property type="match status" value="1"/>
</dbReference>
<dbReference type="InterPro" id="IPR023772">
    <property type="entry name" value="DNA-bd_HTH_TetR-type_CS"/>
</dbReference>
<dbReference type="Pfam" id="PF17932">
    <property type="entry name" value="TetR_C_24"/>
    <property type="match status" value="1"/>
</dbReference>
<evidence type="ECO:0000256" key="3">
    <source>
        <dbReference type="ARBA" id="ARBA00023163"/>
    </source>
</evidence>
<organism evidence="6 7">
    <name type="scientific">Pseudonocardia acidicola</name>
    <dbReference type="NCBI Taxonomy" id="2724939"/>
    <lineage>
        <taxon>Bacteria</taxon>
        <taxon>Bacillati</taxon>
        <taxon>Actinomycetota</taxon>
        <taxon>Actinomycetes</taxon>
        <taxon>Pseudonocardiales</taxon>
        <taxon>Pseudonocardiaceae</taxon>
        <taxon>Pseudonocardia</taxon>
    </lineage>
</organism>
<feature type="domain" description="HTH tetR-type" evidence="5">
    <location>
        <begin position="16"/>
        <end position="76"/>
    </location>
</feature>
<evidence type="ECO:0000313" key="7">
    <source>
        <dbReference type="Proteomes" id="UP000820669"/>
    </source>
</evidence>
<proteinExistence type="predicted"/>
<dbReference type="PROSITE" id="PS50977">
    <property type="entry name" value="HTH_TETR_2"/>
    <property type="match status" value="1"/>
</dbReference>
<feature type="DNA-binding region" description="H-T-H motif" evidence="4">
    <location>
        <begin position="39"/>
        <end position="58"/>
    </location>
</feature>
<keyword evidence="7" id="KW-1185">Reference proteome</keyword>
<dbReference type="InterPro" id="IPR009057">
    <property type="entry name" value="Homeodomain-like_sf"/>
</dbReference>
<dbReference type="Gene3D" id="1.10.357.10">
    <property type="entry name" value="Tetracycline Repressor, domain 2"/>
    <property type="match status" value="1"/>
</dbReference>
<keyword evidence="3" id="KW-0804">Transcription</keyword>